<name>A0A5C8ZC55_9GAMM</name>
<evidence type="ECO:0000256" key="2">
    <source>
        <dbReference type="ARBA" id="ARBA00023315"/>
    </source>
</evidence>
<gene>
    <name evidence="4" type="ORF">FME95_09380</name>
</gene>
<dbReference type="CDD" id="cd04301">
    <property type="entry name" value="NAT_SF"/>
    <property type="match status" value="1"/>
</dbReference>
<dbReference type="PANTHER" id="PTHR43072">
    <property type="entry name" value="N-ACETYLTRANSFERASE"/>
    <property type="match status" value="1"/>
</dbReference>
<keyword evidence="2" id="KW-0012">Acyltransferase</keyword>
<evidence type="ECO:0000256" key="1">
    <source>
        <dbReference type="ARBA" id="ARBA00022679"/>
    </source>
</evidence>
<dbReference type="InterPro" id="IPR016181">
    <property type="entry name" value="Acyl_CoA_acyltransferase"/>
</dbReference>
<accession>A0A5C8ZC55</accession>
<dbReference type="GO" id="GO:0016747">
    <property type="term" value="F:acyltransferase activity, transferring groups other than amino-acyl groups"/>
    <property type="evidence" value="ECO:0007669"/>
    <property type="project" value="InterPro"/>
</dbReference>
<evidence type="ECO:0000259" key="3">
    <source>
        <dbReference type="PROSITE" id="PS51186"/>
    </source>
</evidence>
<protein>
    <submittedName>
        <fullName evidence="4">N-acetyltransferase</fullName>
    </submittedName>
</protein>
<dbReference type="Proteomes" id="UP000321764">
    <property type="component" value="Unassembled WGS sequence"/>
</dbReference>
<keyword evidence="5" id="KW-1185">Reference proteome</keyword>
<comment type="caution">
    <text evidence="4">The sequence shown here is derived from an EMBL/GenBank/DDBJ whole genome shotgun (WGS) entry which is preliminary data.</text>
</comment>
<dbReference type="InterPro" id="IPR000182">
    <property type="entry name" value="GNAT_dom"/>
</dbReference>
<proteinExistence type="predicted"/>
<evidence type="ECO:0000313" key="5">
    <source>
        <dbReference type="Proteomes" id="UP000321764"/>
    </source>
</evidence>
<keyword evidence="1 4" id="KW-0808">Transferase</keyword>
<sequence>MSIQIRPAIENDLSSFVDIINYYIQHTAITFDTDSYDIASRSPWMHQFKDTGPHQCLTALEGDEIIGYACSAPFRPKNAYLSSVEVSVYLTPEYKGKGLGQKLYEALFQRLSAEAVHRAYALITLPNERSISLHSKFGFEQVGVLSDAGYKLGQYHSISLMEKQL</sequence>
<dbReference type="RefSeq" id="WP_147714127.1">
    <property type="nucleotide sequence ID" value="NZ_VKAD01000001.1"/>
</dbReference>
<dbReference type="OrthoDB" id="5459937at2"/>
<evidence type="ECO:0000313" key="4">
    <source>
        <dbReference type="EMBL" id="TXR54728.1"/>
    </source>
</evidence>
<dbReference type="SUPFAM" id="SSF55729">
    <property type="entry name" value="Acyl-CoA N-acyltransferases (Nat)"/>
    <property type="match status" value="1"/>
</dbReference>
<feature type="domain" description="N-acetyltransferase" evidence="3">
    <location>
        <begin position="3"/>
        <end position="165"/>
    </location>
</feature>
<dbReference type="PANTHER" id="PTHR43072:SF23">
    <property type="entry name" value="UPF0039 PROTEIN C11D3.02C"/>
    <property type="match status" value="1"/>
</dbReference>
<dbReference type="AlphaFoldDB" id="A0A5C8ZC55"/>
<reference evidence="4 5" key="1">
    <citation type="submission" date="2019-07" db="EMBL/GenBank/DDBJ databases">
        <title>Reinekea sp. strain SSH23 genome sequencing and assembly.</title>
        <authorList>
            <person name="Kim I."/>
        </authorList>
    </citation>
    <scope>NUCLEOTIDE SEQUENCE [LARGE SCALE GENOMIC DNA]</scope>
    <source>
        <strain evidence="4 5">SSH23</strain>
    </source>
</reference>
<dbReference type="PROSITE" id="PS51186">
    <property type="entry name" value="GNAT"/>
    <property type="match status" value="1"/>
</dbReference>
<dbReference type="Gene3D" id="3.40.630.30">
    <property type="match status" value="1"/>
</dbReference>
<organism evidence="4 5">
    <name type="scientific">Reinekea thalattae</name>
    <dbReference type="NCBI Taxonomy" id="2593301"/>
    <lineage>
        <taxon>Bacteria</taxon>
        <taxon>Pseudomonadati</taxon>
        <taxon>Pseudomonadota</taxon>
        <taxon>Gammaproteobacteria</taxon>
        <taxon>Oceanospirillales</taxon>
        <taxon>Saccharospirillaceae</taxon>
        <taxon>Reinekea</taxon>
    </lineage>
</organism>
<dbReference type="Pfam" id="PF00583">
    <property type="entry name" value="Acetyltransf_1"/>
    <property type="match status" value="1"/>
</dbReference>
<dbReference type="EMBL" id="VKAD01000001">
    <property type="protein sequence ID" value="TXR54728.1"/>
    <property type="molecule type" value="Genomic_DNA"/>
</dbReference>